<reference evidence="1 2" key="1">
    <citation type="submission" date="2015-10" db="EMBL/GenBank/DDBJ databases">
        <authorList>
            <person name="Gilbert D.G."/>
        </authorList>
    </citation>
    <scope>NUCLEOTIDE SEQUENCE [LARGE SCALE GENOMIC DNA]</scope>
    <source>
        <strain evidence="1">FVVF132</strain>
    </source>
</reference>
<keyword evidence="2" id="KW-1185">Reference proteome</keyword>
<organism evidence="1 2">
    <name type="scientific">Amazona aestiva</name>
    <name type="common">Blue-fronted Amazon parrot</name>
    <dbReference type="NCBI Taxonomy" id="12930"/>
    <lineage>
        <taxon>Eukaryota</taxon>
        <taxon>Metazoa</taxon>
        <taxon>Chordata</taxon>
        <taxon>Craniata</taxon>
        <taxon>Vertebrata</taxon>
        <taxon>Euteleostomi</taxon>
        <taxon>Archelosauria</taxon>
        <taxon>Archosauria</taxon>
        <taxon>Dinosauria</taxon>
        <taxon>Saurischia</taxon>
        <taxon>Theropoda</taxon>
        <taxon>Coelurosauria</taxon>
        <taxon>Aves</taxon>
        <taxon>Neognathae</taxon>
        <taxon>Neoaves</taxon>
        <taxon>Telluraves</taxon>
        <taxon>Australaves</taxon>
        <taxon>Psittaciformes</taxon>
        <taxon>Psittacidae</taxon>
        <taxon>Amazona</taxon>
    </lineage>
</organism>
<evidence type="ECO:0000313" key="1">
    <source>
        <dbReference type="EMBL" id="KQK81658.1"/>
    </source>
</evidence>
<dbReference type="EMBL" id="LMAW01002226">
    <property type="protein sequence ID" value="KQK81658.1"/>
    <property type="molecule type" value="Genomic_DNA"/>
</dbReference>
<accession>A0A0Q3USL4</accession>
<dbReference type="AlphaFoldDB" id="A0A0Q3USL4"/>
<proteinExistence type="predicted"/>
<name>A0A0Q3USL4_AMAAE</name>
<sequence length="108" mass="11992">MYHSRLCFCQSQQKLGSELPGYIRITAGGFEPISAQPVALPAWRGGSVAGLKTKNLVLVFPSEQDSFFPPSREQRCKLSQQQGFIEGQALGQLMPDKLSLQSRCHILR</sequence>
<comment type="caution">
    <text evidence="1">The sequence shown here is derived from an EMBL/GenBank/DDBJ whole genome shotgun (WGS) entry which is preliminary data.</text>
</comment>
<protein>
    <submittedName>
        <fullName evidence="1">Uncharacterized protein</fullName>
    </submittedName>
</protein>
<evidence type="ECO:0000313" key="2">
    <source>
        <dbReference type="Proteomes" id="UP000051836"/>
    </source>
</evidence>
<dbReference type="Proteomes" id="UP000051836">
    <property type="component" value="Unassembled WGS sequence"/>
</dbReference>
<gene>
    <name evidence="1" type="ORF">AAES_78364</name>
</gene>